<dbReference type="AlphaFoldDB" id="A0A412Y7T2"/>
<evidence type="ECO:0000313" key="1">
    <source>
        <dbReference type="EMBL" id="RGV53489.1"/>
    </source>
</evidence>
<dbReference type="Proteomes" id="UP000283850">
    <property type="component" value="Unassembled WGS sequence"/>
</dbReference>
<reference evidence="1 2" key="1">
    <citation type="submission" date="2018-08" db="EMBL/GenBank/DDBJ databases">
        <title>A genome reference for cultivated species of the human gut microbiota.</title>
        <authorList>
            <person name="Zou Y."/>
            <person name="Xue W."/>
            <person name="Luo G."/>
        </authorList>
    </citation>
    <scope>NUCLEOTIDE SEQUENCE [LARGE SCALE GENOMIC DNA]</scope>
    <source>
        <strain evidence="1 2">AF14-32</strain>
    </source>
</reference>
<gene>
    <name evidence="1" type="ORF">DWW10_12540</name>
</gene>
<organism evidence="1 2">
    <name type="scientific">Bacteroides intestinalis</name>
    <dbReference type="NCBI Taxonomy" id="329854"/>
    <lineage>
        <taxon>Bacteria</taxon>
        <taxon>Pseudomonadati</taxon>
        <taxon>Bacteroidota</taxon>
        <taxon>Bacteroidia</taxon>
        <taxon>Bacteroidales</taxon>
        <taxon>Bacteroidaceae</taxon>
        <taxon>Bacteroides</taxon>
    </lineage>
</organism>
<accession>A0A412Y7T2</accession>
<dbReference type="EMBL" id="QRZF01000007">
    <property type="protein sequence ID" value="RGV53489.1"/>
    <property type="molecule type" value="Genomic_DNA"/>
</dbReference>
<dbReference type="Pfam" id="PF05717">
    <property type="entry name" value="TnpB_IS66"/>
    <property type="match status" value="1"/>
</dbReference>
<name>A0A412Y7T2_9BACE</name>
<protein>
    <recommendedName>
        <fullName evidence="3">Transposase</fullName>
    </recommendedName>
</protein>
<dbReference type="RefSeq" id="WP_022392625.1">
    <property type="nucleotide sequence ID" value="NZ_QRZF01000007.1"/>
</dbReference>
<evidence type="ECO:0008006" key="3">
    <source>
        <dbReference type="Google" id="ProtNLM"/>
    </source>
</evidence>
<comment type="caution">
    <text evidence="1">The sequence shown here is derived from an EMBL/GenBank/DDBJ whole genome shotgun (WGS) entry which is preliminary data.</text>
</comment>
<proteinExistence type="predicted"/>
<sequence>MCSVLVFNNESDKLRSLFSESNYFDSILFIFNDGRCYKVPVSNLGISTAEDLLLPLGLGLFRSSPFWHYYLYPCCSNFNKGIDGFCGEVLRYTGSPLQEESCHVFIERSRRQLSLLYRTGGEYHLESRRLSTGLYHLRREEVSAGFLPIPWSHLNELLTVHKPSRKQARSDL</sequence>
<evidence type="ECO:0000313" key="2">
    <source>
        <dbReference type="Proteomes" id="UP000283850"/>
    </source>
</evidence>
<dbReference type="InterPro" id="IPR008878">
    <property type="entry name" value="Transposase_IS66_Orf2"/>
</dbReference>